<dbReference type="Bgee" id="ENSCHIG00000014560">
    <property type="expression patterns" value="Expressed in liver"/>
</dbReference>
<feature type="compositionally biased region" description="Basic and acidic residues" evidence="1">
    <location>
        <begin position="95"/>
        <end position="111"/>
    </location>
</feature>
<organism evidence="2 3">
    <name type="scientific">Capra hircus</name>
    <name type="common">Goat</name>
    <dbReference type="NCBI Taxonomy" id="9925"/>
    <lineage>
        <taxon>Eukaryota</taxon>
        <taxon>Metazoa</taxon>
        <taxon>Chordata</taxon>
        <taxon>Craniata</taxon>
        <taxon>Vertebrata</taxon>
        <taxon>Euteleostomi</taxon>
        <taxon>Mammalia</taxon>
        <taxon>Eutheria</taxon>
        <taxon>Laurasiatheria</taxon>
        <taxon>Artiodactyla</taxon>
        <taxon>Ruminantia</taxon>
        <taxon>Pecora</taxon>
        <taxon>Bovidae</taxon>
        <taxon>Caprinae</taxon>
        <taxon>Capra</taxon>
    </lineage>
</organism>
<evidence type="ECO:0000313" key="3">
    <source>
        <dbReference type="Proteomes" id="UP000291000"/>
    </source>
</evidence>
<protein>
    <recommendedName>
        <fullName evidence="4">Spermatid nuclear transition protein 3-like</fullName>
    </recommendedName>
</protein>
<reference evidence="2" key="2">
    <citation type="submission" date="2025-08" db="UniProtKB">
        <authorList>
            <consortium name="Ensembl"/>
        </authorList>
    </citation>
    <scope>IDENTIFICATION</scope>
</reference>
<sequence>MAKVTRKPRQPRRVAVWFASRMKGRKKTLWQRRYRGSVKARNMTVRVRRPLKGTLRKKIRSYATPSKKVKKTREPNCFLRSCAREKRNQSRKRYQKYESESKKEAESKEKISSATPE</sequence>
<proteinExistence type="predicted"/>
<accession>A0A452ELG4</accession>
<evidence type="ECO:0008006" key="4">
    <source>
        <dbReference type="Google" id="ProtNLM"/>
    </source>
</evidence>
<dbReference type="Proteomes" id="UP000291000">
    <property type="component" value="Unassembled WGS sequence"/>
</dbReference>
<dbReference type="PANTHER" id="PTHR37876:SF2">
    <property type="entry name" value="SPERMATID NUCLEAR TRANSITION PROTEIN 4"/>
    <property type="match status" value="1"/>
</dbReference>
<dbReference type="AlphaFoldDB" id="A0A452ELG4"/>
<reference evidence="3" key="1">
    <citation type="submission" date="2016-04" db="EMBL/GenBank/DDBJ databases">
        <title>Polished mammalian reference genomes with single-molecule sequencing and chromosome conformation capture applied to the Capra hircus genome.</title>
        <authorList>
            <person name="Bickhart D.M."/>
            <person name="Koren S."/>
            <person name="Rosen B."/>
            <person name="Hastie A."/>
            <person name="Liachko I."/>
            <person name="Sullivan S.T."/>
            <person name="Burton J."/>
            <person name="Sayre B.L."/>
            <person name="Huson H.J."/>
            <person name="Lee J."/>
            <person name="Lam E."/>
            <person name="Kelley C.M."/>
            <person name="Hutchison J.L."/>
            <person name="Zhou Y."/>
            <person name="Sun J."/>
            <person name="Crisa A."/>
            <person name="Schwartz J.C."/>
            <person name="Hammond J.A."/>
            <person name="Schroeder S.G."/>
            <person name="Liu G.E."/>
            <person name="Dunham M."/>
            <person name="Shendure J."/>
            <person name="Sonstegard T.S."/>
            <person name="Phillippy A.M."/>
            <person name="Van Tassell C.P."/>
            <person name="Smith T.P."/>
        </authorList>
    </citation>
    <scope>NUCLEOTIDE SEQUENCE [LARGE SCALE GENOMIC DNA]</scope>
</reference>
<feature type="region of interest" description="Disordered" evidence="1">
    <location>
        <begin position="77"/>
        <end position="117"/>
    </location>
</feature>
<evidence type="ECO:0000313" key="2">
    <source>
        <dbReference type="Ensembl" id="ENSCHIP00000012985.1"/>
    </source>
</evidence>
<dbReference type="OMA" id="VWFASRM"/>
<dbReference type="PANTHER" id="PTHR37876">
    <property type="entry name" value="PROTEIN GAR2-LIKE"/>
    <property type="match status" value="1"/>
</dbReference>
<dbReference type="InterPro" id="IPR040433">
    <property type="entry name" value="Spermatid_TP"/>
</dbReference>
<name>A0A452ELG4_CAPHI</name>
<keyword evidence="3" id="KW-1185">Reference proteome</keyword>
<dbReference type="GeneTree" id="ENSGT01010000222723"/>
<reference evidence="2" key="3">
    <citation type="submission" date="2025-09" db="UniProtKB">
        <authorList>
            <consortium name="Ensembl"/>
        </authorList>
    </citation>
    <scope>IDENTIFICATION</scope>
</reference>
<dbReference type="Ensembl" id="ENSCHIT00000020776.1">
    <property type="protein sequence ID" value="ENSCHIP00000012985.1"/>
    <property type="gene ID" value="ENSCHIG00000014560.1"/>
</dbReference>
<evidence type="ECO:0000256" key="1">
    <source>
        <dbReference type="SAM" id="MobiDB-lite"/>
    </source>
</evidence>